<organism evidence="2 3">
    <name type="scientific">Actinopolymorpha rutila</name>
    <dbReference type="NCBI Taxonomy" id="446787"/>
    <lineage>
        <taxon>Bacteria</taxon>
        <taxon>Bacillati</taxon>
        <taxon>Actinomycetota</taxon>
        <taxon>Actinomycetes</taxon>
        <taxon>Propionibacteriales</taxon>
        <taxon>Actinopolymorphaceae</taxon>
        <taxon>Actinopolymorpha</taxon>
    </lineage>
</organism>
<dbReference type="InterPro" id="IPR000182">
    <property type="entry name" value="GNAT_dom"/>
</dbReference>
<feature type="domain" description="N-acetyltransferase" evidence="1">
    <location>
        <begin position="6"/>
        <end position="135"/>
    </location>
</feature>
<dbReference type="EMBL" id="JACBZH010000001">
    <property type="protein sequence ID" value="NYH91329.1"/>
    <property type="molecule type" value="Genomic_DNA"/>
</dbReference>
<dbReference type="Pfam" id="PF00583">
    <property type="entry name" value="Acetyltransf_1"/>
    <property type="match status" value="1"/>
</dbReference>
<dbReference type="Proteomes" id="UP000579605">
    <property type="component" value="Unassembled WGS sequence"/>
</dbReference>
<keyword evidence="2" id="KW-0687">Ribonucleoprotein</keyword>
<evidence type="ECO:0000313" key="2">
    <source>
        <dbReference type="EMBL" id="NYH91329.1"/>
    </source>
</evidence>
<dbReference type="GO" id="GO:0016747">
    <property type="term" value="F:acyltransferase activity, transferring groups other than amino-acyl groups"/>
    <property type="evidence" value="ECO:0007669"/>
    <property type="project" value="InterPro"/>
</dbReference>
<name>A0A852ZPC7_9ACTN</name>
<protein>
    <submittedName>
        <fullName evidence="2">Ribosomal protein S18 acetylase RimI-like enzyme</fullName>
    </submittedName>
</protein>
<sequence>MGDVSVEYEHRARLEEAELQGLFEVAWGARKCDFGRVLARSFTWVTARIRSQLVGFVNVAWDGGAHFFLLDTTVHPDWQHQGIGVRLVQEAIADCRGHGEWLHVDSDETLMASFYRRCGFEPVPAGAINVGRVNG</sequence>
<dbReference type="PROSITE" id="PS51186">
    <property type="entry name" value="GNAT"/>
    <property type="match status" value="1"/>
</dbReference>
<evidence type="ECO:0000259" key="1">
    <source>
        <dbReference type="PROSITE" id="PS51186"/>
    </source>
</evidence>
<dbReference type="AlphaFoldDB" id="A0A852ZPC7"/>
<reference evidence="2 3" key="1">
    <citation type="submission" date="2020-07" db="EMBL/GenBank/DDBJ databases">
        <title>Sequencing the genomes of 1000 actinobacteria strains.</title>
        <authorList>
            <person name="Klenk H.-P."/>
        </authorList>
    </citation>
    <scope>NUCLEOTIDE SEQUENCE [LARGE SCALE GENOMIC DNA]</scope>
    <source>
        <strain evidence="2 3">DSM 18448</strain>
    </source>
</reference>
<dbReference type="InterPro" id="IPR016181">
    <property type="entry name" value="Acyl_CoA_acyltransferase"/>
</dbReference>
<keyword evidence="2" id="KW-0689">Ribosomal protein</keyword>
<keyword evidence="3" id="KW-1185">Reference proteome</keyword>
<evidence type="ECO:0000313" key="3">
    <source>
        <dbReference type="Proteomes" id="UP000579605"/>
    </source>
</evidence>
<gene>
    <name evidence="2" type="ORF">F4554_003967</name>
</gene>
<dbReference type="SUPFAM" id="SSF55729">
    <property type="entry name" value="Acyl-CoA N-acyltransferases (Nat)"/>
    <property type="match status" value="1"/>
</dbReference>
<comment type="caution">
    <text evidence="2">The sequence shown here is derived from an EMBL/GenBank/DDBJ whole genome shotgun (WGS) entry which is preliminary data.</text>
</comment>
<dbReference type="GO" id="GO:0005840">
    <property type="term" value="C:ribosome"/>
    <property type="evidence" value="ECO:0007669"/>
    <property type="project" value="UniProtKB-KW"/>
</dbReference>
<proteinExistence type="predicted"/>
<dbReference type="Gene3D" id="3.40.630.30">
    <property type="match status" value="1"/>
</dbReference>
<accession>A0A852ZPC7</accession>
<dbReference type="RefSeq" id="WP_179788922.1">
    <property type="nucleotide sequence ID" value="NZ_BAAARR010000023.1"/>
</dbReference>
<dbReference type="CDD" id="cd04301">
    <property type="entry name" value="NAT_SF"/>
    <property type="match status" value="1"/>
</dbReference>